<dbReference type="EMBL" id="JABFDB010000033">
    <property type="protein sequence ID" value="NYZ23953.1"/>
    <property type="molecule type" value="Genomic_DNA"/>
</dbReference>
<comment type="caution">
    <text evidence="2">The sequence shown here is derived from an EMBL/GenBank/DDBJ whole genome shotgun (WGS) entry which is preliminary data.</text>
</comment>
<feature type="domain" description="NAD-dependent epimerase/dehydratase" evidence="1">
    <location>
        <begin position="76"/>
        <end position="205"/>
    </location>
</feature>
<evidence type="ECO:0000259" key="1">
    <source>
        <dbReference type="Pfam" id="PF01370"/>
    </source>
</evidence>
<evidence type="ECO:0000313" key="3">
    <source>
        <dbReference type="Proteomes" id="UP000584642"/>
    </source>
</evidence>
<gene>
    <name evidence="2" type="ORF">HND93_29985</name>
</gene>
<sequence length="327" mass="35577">MRVLILGGGVFLGRHLTDALLTAGHAVTHFKRRHQPRPGVELLLGDRDGDLSVLDGRRWDAVVDTCGYRPRQVDAAARRLRVGVPHYAFISSVNQYAGAPVPGIDEHHPSDTTPVPDEAPLDAITYGPLKAACEEALRRVYGDDALIVRPGCLVGPWDQAHRFPYWVRRGAAGGAMLVPGGPTQRWQVIDARDVAGWLVRMLERQVCGTYNAVGPAHSAAELMAALAGDSGTVPVWVPPDLLGRRPGGARWLDLAEWSALPAAWRWLYAINGGRAFRAGLRPRPLADSARDMRAWLEQVPPQPADALDPAAEASLLRLQANRRSELA</sequence>
<keyword evidence="3" id="KW-1185">Reference proteome</keyword>
<evidence type="ECO:0000313" key="2">
    <source>
        <dbReference type="EMBL" id="NYZ23953.1"/>
    </source>
</evidence>
<proteinExistence type="predicted"/>
<name>A0ABX2TI97_9PROT</name>
<dbReference type="Proteomes" id="UP000584642">
    <property type="component" value="Unassembled WGS sequence"/>
</dbReference>
<protein>
    <submittedName>
        <fullName evidence="2">NAD-dependent epimerase/dehydratase family protein</fullName>
    </submittedName>
</protein>
<dbReference type="SUPFAM" id="SSF51735">
    <property type="entry name" value="NAD(P)-binding Rossmann-fold domains"/>
    <property type="match status" value="1"/>
</dbReference>
<dbReference type="InterPro" id="IPR001509">
    <property type="entry name" value="Epimerase_deHydtase"/>
</dbReference>
<reference evidence="2 3" key="1">
    <citation type="submission" date="2020-05" db="EMBL/GenBank/DDBJ databases">
        <title>Azospirillum oleiclasticum sp. nov, a nitrogen-fixing and heavy crude oil-emulsifying bacterium isolated from the crude oil of Yumen Oilfield.</title>
        <authorList>
            <person name="Wu D."/>
            <person name="Cai M."/>
            <person name="Zhang X."/>
        </authorList>
    </citation>
    <scope>NUCLEOTIDE SEQUENCE [LARGE SCALE GENOMIC DNA]</scope>
    <source>
        <strain evidence="2 3">ROY-1-1-2</strain>
    </source>
</reference>
<dbReference type="PANTHER" id="PTHR43245:SF13">
    <property type="entry name" value="UDP-D-APIOSE_UDP-D-XYLOSE SYNTHASE 2"/>
    <property type="match status" value="1"/>
</dbReference>
<dbReference type="InterPro" id="IPR036291">
    <property type="entry name" value="NAD(P)-bd_dom_sf"/>
</dbReference>
<dbReference type="Gene3D" id="3.40.50.720">
    <property type="entry name" value="NAD(P)-binding Rossmann-like Domain"/>
    <property type="match status" value="1"/>
</dbReference>
<dbReference type="InterPro" id="IPR050177">
    <property type="entry name" value="Lipid_A_modif_metabolic_enz"/>
</dbReference>
<dbReference type="Pfam" id="PF01370">
    <property type="entry name" value="Epimerase"/>
    <property type="match status" value="1"/>
</dbReference>
<accession>A0ABX2TI97</accession>
<dbReference type="PANTHER" id="PTHR43245">
    <property type="entry name" value="BIFUNCTIONAL POLYMYXIN RESISTANCE PROTEIN ARNA"/>
    <property type="match status" value="1"/>
</dbReference>
<organism evidence="2 3">
    <name type="scientific">Azospirillum oleiclasticum</name>
    <dbReference type="NCBI Taxonomy" id="2735135"/>
    <lineage>
        <taxon>Bacteria</taxon>
        <taxon>Pseudomonadati</taxon>
        <taxon>Pseudomonadota</taxon>
        <taxon>Alphaproteobacteria</taxon>
        <taxon>Rhodospirillales</taxon>
        <taxon>Azospirillaceae</taxon>
        <taxon>Azospirillum</taxon>
    </lineage>
</organism>
<dbReference type="RefSeq" id="WP_180285734.1">
    <property type="nucleotide sequence ID" value="NZ_JABFDB010000033.1"/>
</dbReference>